<feature type="compositionally biased region" description="Polar residues" evidence="1">
    <location>
        <begin position="139"/>
        <end position="152"/>
    </location>
</feature>
<comment type="caution">
    <text evidence="2">The sequence shown here is derived from an EMBL/GenBank/DDBJ whole genome shotgun (WGS) entry which is preliminary data.</text>
</comment>
<proteinExistence type="predicted"/>
<protein>
    <submittedName>
        <fullName evidence="2">Uncharacterized protein</fullName>
    </submittedName>
</protein>
<evidence type="ECO:0000313" key="2">
    <source>
        <dbReference type="EMBL" id="KAH8097057.1"/>
    </source>
</evidence>
<name>A0A8K0XNH6_9AGAR</name>
<keyword evidence="3" id="KW-1185">Reference proteome</keyword>
<dbReference type="Proteomes" id="UP000813824">
    <property type="component" value="Unassembled WGS sequence"/>
</dbReference>
<feature type="compositionally biased region" description="Polar residues" evidence="1">
    <location>
        <begin position="51"/>
        <end position="80"/>
    </location>
</feature>
<feature type="compositionally biased region" description="Acidic residues" evidence="1">
    <location>
        <begin position="211"/>
        <end position="220"/>
    </location>
</feature>
<dbReference type="EMBL" id="JAEVFJ010000021">
    <property type="protein sequence ID" value="KAH8097057.1"/>
    <property type="molecule type" value="Genomic_DNA"/>
</dbReference>
<evidence type="ECO:0000256" key="1">
    <source>
        <dbReference type="SAM" id="MobiDB-lite"/>
    </source>
</evidence>
<feature type="compositionally biased region" description="Low complexity" evidence="1">
    <location>
        <begin position="201"/>
        <end position="210"/>
    </location>
</feature>
<accession>A0A8K0XNH6</accession>
<dbReference type="AlphaFoldDB" id="A0A8K0XNH6"/>
<evidence type="ECO:0000313" key="3">
    <source>
        <dbReference type="Proteomes" id="UP000813824"/>
    </source>
</evidence>
<reference evidence="2" key="1">
    <citation type="journal article" date="2021" name="New Phytol.">
        <title>Evolutionary innovations through gain and loss of genes in the ectomycorrhizal Boletales.</title>
        <authorList>
            <person name="Wu G."/>
            <person name="Miyauchi S."/>
            <person name="Morin E."/>
            <person name="Kuo A."/>
            <person name="Drula E."/>
            <person name="Varga T."/>
            <person name="Kohler A."/>
            <person name="Feng B."/>
            <person name="Cao Y."/>
            <person name="Lipzen A."/>
            <person name="Daum C."/>
            <person name="Hundley H."/>
            <person name="Pangilinan J."/>
            <person name="Johnson J."/>
            <person name="Barry K."/>
            <person name="LaButti K."/>
            <person name="Ng V."/>
            <person name="Ahrendt S."/>
            <person name="Min B."/>
            <person name="Choi I.G."/>
            <person name="Park H."/>
            <person name="Plett J.M."/>
            <person name="Magnuson J."/>
            <person name="Spatafora J.W."/>
            <person name="Nagy L.G."/>
            <person name="Henrissat B."/>
            <person name="Grigoriev I.V."/>
            <person name="Yang Z.L."/>
            <person name="Xu J."/>
            <person name="Martin F.M."/>
        </authorList>
    </citation>
    <scope>NUCLEOTIDE SEQUENCE</scope>
    <source>
        <strain evidence="2">KKN 215</strain>
    </source>
</reference>
<gene>
    <name evidence="2" type="ORF">BXZ70DRAFT_908285</name>
</gene>
<feature type="region of interest" description="Disordered" evidence="1">
    <location>
        <begin position="47"/>
        <end position="229"/>
    </location>
</feature>
<sequence length="229" mass="24887">MSEQVVEIRLPLHGCQPVIVELPAFAAGPAGGVLTLKFVRANLTPADRPSILSNNQSNRVVVPQTQKRSYSADADTTSSIPKPEKRRRPAQYEWESSETESEDLSVVPPSDDREIELQLPTSPIRRSRTPAEVPKGNGAWSSTNGHHSSQVQAEELSNLELTSVTESEPESEDIGHASSTLSHRVTRNGLIPEDNLKRVGTSVSSSSQTDSETETEDETENNGVHGNVD</sequence>
<organism evidence="2 3">
    <name type="scientific">Cristinia sonorae</name>
    <dbReference type="NCBI Taxonomy" id="1940300"/>
    <lineage>
        <taxon>Eukaryota</taxon>
        <taxon>Fungi</taxon>
        <taxon>Dikarya</taxon>
        <taxon>Basidiomycota</taxon>
        <taxon>Agaricomycotina</taxon>
        <taxon>Agaricomycetes</taxon>
        <taxon>Agaricomycetidae</taxon>
        <taxon>Agaricales</taxon>
        <taxon>Pleurotineae</taxon>
        <taxon>Stephanosporaceae</taxon>
        <taxon>Cristinia</taxon>
    </lineage>
</organism>